<dbReference type="EMBL" id="MN739627">
    <property type="protein sequence ID" value="QHT16907.1"/>
    <property type="molecule type" value="Genomic_DNA"/>
</dbReference>
<protein>
    <recommendedName>
        <fullName evidence="2">Thioredoxin domain-containing protein</fullName>
    </recommendedName>
</protein>
<proteinExistence type="predicted"/>
<evidence type="ECO:0008006" key="2">
    <source>
        <dbReference type="Google" id="ProtNLM"/>
    </source>
</evidence>
<organism evidence="1">
    <name type="scientific">viral metagenome</name>
    <dbReference type="NCBI Taxonomy" id="1070528"/>
    <lineage>
        <taxon>unclassified sequences</taxon>
        <taxon>metagenomes</taxon>
        <taxon>organismal metagenomes</taxon>
    </lineage>
</organism>
<reference evidence="1" key="1">
    <citation type="journal article" date="2020" name="Nature">
        <title>Giant virus diversity and host interactions through global metagenomics.</title>
        <authorList>
            <person name="Schulz F."/>
            <person name="Roux S."/>
            <person name="Paez-Espino D."/>
            <person name="Jungbluth S."/>
            <person name="Walsh D.A."/>
            <person name="Denef V.J."/>
            <person name="McMahon K.D."/>
            <person name="Konstantinidis K.T."/>
            <person name="Eloe-Fadrosh E.A."/>
            <person name="Kyrpides N.C."/>
            <person name="Woyke T."/>
        </authorList>
    </citation>
    <scope>NUCLEOTIDE SEQUENCE</scope>
    <source>
        <strain evidence="1">GVMAG-M-3300023174-207</strain>
    </source>
</reference>
<accession>A0A6C0DK58</accession>
<dbReference type="InterPro" id="IPR036249">
    <property type="entry name" value="Thioredoxin-like_sf"/>
</dbReference>
<dbReference type="Gene3D" id="3.40.30.10">
    <property type="entry name" value="Glutaredoxin"/>
    <property type="match status" value="1"/>
</dbReference>
<sequence length="178" mass="20698">MNNFYYLTHDDFYVDPNGMKGPVLCLNVEGICVTLFHADQGKCMHCEEAIPEFKKLPRMFPSVLFGMCNLNKYPEVFQMSKKTIVPFKYVPYIILYYNGRPFMRYEGDKTATDMAEFIQEVMNRLQNTKTFVDKKGFKLESEQPVYGGLPYNVVCDDDKGVCYFTTNDIYGKDGLRKK</sequence>
<dbReference type="SUPFAM" id="SSF52833">
    <property type="entry name" value="Thioredoxin-like"/>
    <property type="match status" value="1"/>
</dbReference>
<dbReference type="AlphaFoldDB" id="A0A6C0DK58"/>
<evidence type="ECO:0000313" key="1">
    <source>
        <dbReference type="EMBL" id="QHT16907.1"/>
    </source>
</evidence>
<dbReference type="CDD" id="cd02947">
    <property type="entry name" value="TRX_family"/>
    <property type="match status" value="1"/>
</dbReference>
<name>A0A6C0DK58_9ZZZZ</name>